<evidence type="ECO:0000313" key="3">
    <source>
        <dbReference type="Proteomes" id="UP000199297"/>
    </source>
</evidence>
<dbReference type="EMBL" id="FOBI01000001">
    <property type="protein sequence ID" value="SEK45532.1"/>
    <property type="molecule type" value="Genomic_DNA"/>
</dbReference>
<keyword evidence="1" id="KW-1133">Transmembrane helix</keyword>
<keyword evidence="3" id="KW-1185">Reference proteome</keyword>
<dbReference type="OrthoDB" id="283083at2"/>
<evidence type="ECO:0008006" key="4">
    <source>
        <dbReference type="Google" id="ProtNLM"/>
    </source>
</evidence>
<gene>
    <name evidence="2" type="ORF">SAMN05216262_101401</name>
</gene>
<evidence type="ECO:0000313" key="2">
    <source>
        <dbReference type="EMBL" id="SEK45532.1"/>
    </source>
</evidence>
<dbReference type="AlphaFoldDB" id="A0A1H7H8A8"/>
<keyword evidence="1" id="KW-0812">Transmembrane</keyword>
<keyword evidence="1" id="KW-0472">Membrane</keyword>
<reference evidence="3" key="1">
    <citation type="submission" date="2016-10" db="EMBL/GenBank/DDBJ databases">
        <authorList>
            <person name="Varghese N."/>
            <person name="Submissions S."/>
        </authorList>
    </citation>
    <scope>NUCLEOTIDE SEQUENCE [LARGE SCALE GENOMIC DNA]</scope>
    <source>
        <strain evidence="3">CGMCC 1.9127</strain>
    </source>
</reference>
<accession>A0A1H7H8A8</accession>
<evidence type="ECO:0000256" key="1">
    <source>
        <dbReference type="SAM" id="Phobius"/>
    </source>
</evidence>
<dbReference type="Pfam" id="PF14316">
    <property type="entry name" value="DUF4381"/>
    <property type="match status" value="1"/>
</dbReference>
<name>A0A1H7H8A8_9GAMM</name>
<dbReference type="RefSeq" id="WP_085282543.1">
    <property type="nucleotide sequence ID" value="NZ_FOBI01000001.1"/>
</dbReference>
<dbReference type="InterPro" id="IPR025489">
    <property type="entry name" value="DUF4381"/>
</dbReference>
<dbReference type="Proteomes" id="UP000199297">
    <property type="component" value="Unassembled WGS sequence"/>
</dbReference>
<feature type="transmembrane region" description="Helical" evidence="1">
    <location>
        <begin position="25"/>
        <end position="44"/>
    </location>
</feature>
<proteinExistence type="predicted"/>
<sequence length="173" mass="20014">MDPLAQLKDIHLPATVPNYPLAPGWWLLAIAIIALLIYGVRKLYRYQCQRKTQKLAFKQLTSTDNNQQILRLLKWAALQYFPRQQVAPLSGEKFKNFLTASLPDKQQAKFLTLCDDEFAHIYQNNSPRQNQPSLHQAAQHWLRYALPPKQEMIKQLHSATDFNHAVKNQGVKP</sequence>
<organism evidence="2 3">
    <name type="scientific">Colwellia chukchiensis</name>
    <dbReference type="NCBI Taxonomy" id="641665"/>
    <lineage>
        <taxon>Bacteria</taxon>
        <taxon>Pseudomonadati</taxon>
        <taxon>Pseudomonadota</taxon>
        <taxon>Gammaproteobacteria</taxon>
        <taxon>Alteromonadales</taxon>
        <taxon>Colwelliaceae</taxon>
        <taxon>Colwellia</taxon>
    </lineage>
</organism>
<dbReference type="STRING" id="641665.GCA_002104455_00304"/>
<protein>
    <recommendedName>
        <fullName evidence="4">DUF4381 domain-containing protein</fullName>
    </recommendedName>
</protein>